<evidence type="ECO:0000313" key="2">
    <source>
        <dbReference type="EMBL" id="KIM70993.1"/>
    </source>
</evidence>
<reference evidence="2 3" key="1">
    <citation type="submission" date="2014-04" db="EMBL/GenBank/DDBJ databases">
        <authorList>
            <consortium name="DOE Joint Genome Institute"/>
            <person name="Kuo A."/>
            <person name="Tarkka M."/>
            <person name="Buscot F."/>
            <person name="Kohler A."/>
            <person name="Nagy L.G."/>
            <person name="Floudas D."/>
            <person name="Copeland A."/>
            <person name="Barry K.W."/>
            <person name="Cichocki N."/>
            <person name="Veneault-Fourrey C."/>
            <person name="LaButti K."/>
            <person name="Lindquist E.A."/>
            <person name="Lipzen A."/>
            <person name="Lundell T."/>
            <person name="Morin E."/>
            <person name="Murat C."/>
            <person name="Sun H."/>
            <person name="Tunlid A."/>
            <person name="Henrissat B."/>
            <person name="Grigoriev I.V."/>
            <person name="Hibbett D.S."/>
            <person name="Martin F."/>
            <person name="Nordberg H.P."/>
            <person name="Cantor M.N."/>
            <person name="Hua S.X."/>
        </authorList>
    </citation>
    <scope>NUCLEOTIDE SEQUENCE [LARGE SCALE GENOMIC DNA]</scope>
    <source>
        <strain evidence="2 3">F 1598</strain>
    </source>
</reference>
<dbReference type="AlphaFoldDB" id="A0A0C3AB30"/>
<organism evidence="2 3">
    <name type="scientific">Piloderma croceum (strain F 1598)</name>
    <dbReference type="NCBI Taxonomy" id="765440"/>
    <lineage>
        <taxon>Eukaryota</taxon>
        <taxon>Fungi</taxon>
        <taxon>Dikarya</taxon>
        <taxon>Basidiomycota</taxon>
        <taxon>Agaricomycotina</taxon>
        <taxon>Agaricomycetes</taxon>
        <taxon>Agaricomycetidae</taxon>
        <taxon>Atheliales</taxon>
        <taxon>Atheliaceae</taxon>
        <taxon>Piloderma</taxon>
    </lineage>
</organism>
<sequence>MTMRDIDYGLWLAFDPRSSGSQSHPEEIISVFTKFQAARDIHEILVAKYPDLSQQVPRWPRGHDCAPHHRIDINPAPPSQRRWWKSNS</sequence>
<accession>A0A0C3AB30</accession>
<keyword evidence="3" id="KW-1185">Reference proteome</keyword>
<evidence type="ECO:0000256" key="1">
    <source>
        <dbReference type="SAM" id="MobiDB-lite"/>
    </source>
</evidence>
<proteinExistence type="predicted"/>
<dbReference type="HOGENOM" id="CLU_2469921_0_0_1"/>
<dbReference type="Proteomes" id="UP000054166">
    <property type="component" value="Unassembled WGS sequence"/>
</dbReference>
<name>A0A0C3AB30_PILCF</name>
<evidence type="ECO:0000313" key="3">
    <source>
        <dbReference type="Proteomes" id="UP000054166"/>
    </source>
</evidence>
<feature type="region of interest" description="Disordered" evidence="1">
    <location>
        <begin position="65"/>
        <end position="88"/>
    </location>
</feature>
<dbReference type="EMBL" id="KN833617">
    <property type="protein sequence ID" value="KIM70993.1"/>
    <property type="molecule type" value="Genomic_DNA"/>
</dbReference>
<reference evidence="3" key="2">
    <citation type="submission" date="2015-01" db="EMBL/GenBank/DDBJ databases">
        <title>Evolutionary Origins and Diversification of the Mycorrhizal Mutualists.</title>
        <authorList>
            <consortium name="DOE Joint Genome Institute"/>
            <consortium name="Mycorrhizal Genomics Consortium"/>
            <person name="Kohler A."/>
            <person name="Kuo A."/>
            <person name="Nagy L.G."/>
            <person name="Floudas D."/>
            <person name="Copeland A."/>
            <person name="Barry K.W."/>
            <person name="Cichocki N."/>
            <person name="Veneault-Fourrey C."/>
            <person name="LaButti K."/>
            <person name="Lindquist E.A."/>
            <person name="Lipzen A."/>
            <person name="Lundell T."/>
            <person name="Morin E."/>
            <person name="Murat C."/>
            <person name="Riley R."/>
            <person name="Ohm R."/>
            <person name="Sun H."/>
            <person name="Tunlid A."/>
            <person name="Henrissat B."/>
            <person name="Grigoriev I.V."/>
            <person name="Hibbett D.S."/>
            <person name="Martin F."/>
        </authorList>
    </citation>
    <scope>NUCLEOTIDE SEQUENCE [LARGE SCALE GENOMIC DNA]</scope>
    <source>
        <strain evidence="3">F 1598</strain>
    </source>
</reference>
<protein>
    <submittedName>
        <fullName evidence="2">Uncharacterized protein</fullName>
    </submittedName>
</protein>
<dbReference type="InParanoid" id="A0A0C3AB30"/>
<gene>
    <name evidence="2" type="ORF">PILCRDRAFT_17520</name>
</gene>